<dbReference type="InterPro" id="IPR001584">
    <property type="entry name" value="Integrase_cat-core"/>
</dbReference>
<dbReference type="GO" id="GO:0015074">
    <property type="term" value="P:DNA integration"/>
    <property type="evidence" value="ECO:0007669"/>
    <property type="project" value="InterPro"/>
</dbReference>
<evidence type="ECO:0000313" key="3">
    <source>
        <dbReference type="EMBL" id="KAL0431466.1"/>
    </source>
</evidence>
<dbReference type="InterPro" id="IPR036397">
    <property type="entry name" value="RNaseH_sf"/>
</dbReference>
<dbReference type="PROSITE" id="PS50994">
    <property type="entry name" value="INTEGRASE"/>
    <property type="match status" value="1"/>
</dbReference>
<dbReference type="AlphaFoldDB" id="A0AAW2VQT8"/>
<reference evidence="3" key="2">
    <citation type="journal article" date="2024" name="Plant">
        <title>Genomic evolution and insights into agronomic trait innovations of Sesamum species.</title>
        <authorList>
            <person name="Miao H."/>
            <person name="Wang L."/>
            <person name="Qu L."/>
            <person name="Liu H."/>
            <person name="Sun Y."/>
            <person name="Le M."/>
            <person name="Wang Q."/>
            <person name="Wei S."/>
            <person name="Zheng Y."/>
            <person name="Lin W."/>
            <person name="Duan Y."/>
            <person name="Cao H."/>
            <person name="Xiong S."/>
            <person name="Wang X."/>
            <person name="Wei L."/>
            <person name="Li C."/>
            <person name="Ma Q."/>
            <person name="Ju M."/>
            <person name="Zhao R."/>
            <person name="Li G."/>
            <person name="Mu C."/>
            <person name="Tian Q."/>
            <person name="Mei H."/>
            <person name="Zhang T."/>
            <person name="Gao T."/>
            <person name="Zhang H."/>
        </authorList>
    </citation>
    <scope>NUCLEOTIDE SEQUENCE</scope>
    <source>
        <strain evidence="3">G02</strain>
    </source>
</reference>
<feature type="region of interest" description="Disordered" evidence="1">
    <location>
        <begin position="232"/>
        <end position="260"/>
    </location>
</feature>
<proteinExistence type="predicted"/>
<dbReference type="InterPro" id="IPR012337">
    <property type="entry name" value="RNaseH-like_sf"/>
</dbReference>
<dbReference type="SUPFAM" id="SSF53098">
    <property type="entry name" value="Ribonuclease H-like"/>
    <property type="match status" value="1"/>
</dbReference>
<dbReference type="InterPro" id="IPR013103">
    <property type="entry name" value="RVT_2"/>
</dbReference>
<reference evidence="3" key="1">
    <citation type="submission" date="2020-06" db="EMBL/GenBank/DDBJ databases">
        <authorList>
            <person name="Li T."/>
            <person name="Hu X."/>
            <person name="Zhang T."/>
            <person name="Song X."/>
            <person name="Zhang H."/>
            <person name="Dai N."/>
            <person name="Sheng W."/>
            <person name="Hou X."/>
            <person name="Wei L."/>
        </authorList>
    </citation>
    <scope>NUCLEOTIDE SEQUENCE</scope>
    <source>
        <strain evidence="3">G02</strain>
        <tissue evidence="3">Leaf</tissue>
    </source>
</reference>
<gene>
    <name evidence="3" type="ORF">Sradi_0772600</name>
</gene>
<feature type="domain" description="Integrase catalytic" evidence="2">
    <location>
        <begin position="261"/>
        <end position="358"/>
    </location>
</feature>
<evidence type="ECO:0000259" key="2">
    <source>
        <dbReference type="PROSITE" id="PS50994"/>
    </source>
</evidence>
<sequence>MHEKYLGLPGMVGKSQRVVFYGLQDHVWKSSLDGARSYYHKLGMSPYDTSASNTIGMTLPIENEALQLHGADHPGMVLLGFIDGSLAKLDVNDASFERWIRVDSMVTTWILNSISKEIVEGFMYTKSSRNLWLDLEERYGKCNGPQLYQLQREIIVLSQGKYDSGSILYKTHKFLMGLGEMFDHVRHQLLVMDPIPTVNRAYSMVQSVESKKEETCFKIRGTPDWYKELLEQKRKEGGGSGRNSATNTTDDRKMQSQIQSSEESKELLLQELIKLCQSLCSSLGIIHKTTCSYTPQQIGIVERKHKHLLEVARALLFQSSLPTKFWGESVLTATYIINRLPSPLLNWKSPFEMLYHKPPTYSQLKIVTPFPIHHRFLLIPFSSSPSQVSNSPTTPPLPIAVTTRPQRTITKPAWLDDYVCSCVHSSTSCILNSYNEAHLSFVAQVSSVQEPRSYQQASKDVKWVAAMEEELQALNKTGTWETTSLLSNKRTIRSKWVFKLKFNPDGSIACHKARLVAKGYNQIEGVDCFDSFSPVAKCVTVRVFLAIAASKSWPLLQLDINNAFLHGHLEEEVYMDPPEVILLQSQDKCAV</sequence>
<accession>A0AAW2VQT8</accession>
<dbReference type="PANTHER" id="PTHR37610">
    <property type="entry name" value="CCHC-TYPE DOMAIN-CONTAINING PROTEIN"/>
    <property type="match status" value="1"/>
</dbReference>
<dbReference type="Gene3D" id="3.30.420.10">
    <property type="entry name" value="Ribonuclease H-like superfamily/Ribonuclease H"/>
    <property type="match status" value="1"/>
</dbReference>
<evidence type="ECO:0000256" key="1">
    <source>
        <dbReference type="SAM" id="MobiDB-lite"/>
    </source>
</evidence>
<dbReference type="GO" id="GO:0003676">
    <property type="term" value="F:nucleic acid binding"/>
    <property type="evidence" value="ECO:0007669"/>
    <property type="project" value="InterPro"/>
</dbReference>
<dbReference type="PANTHER" id="PTHR37610:SF40">
    <property type="entry name" value="OS01G0909600 PROTEIN"/>
    <property type="match status" value="1"/>
</dbReference>
<dbReference type="Pfam" id="PF07727">
    <property type="entry name" value="RVT_2"/>
    <property type="match status" value="1"/>
</dbReference>
<comment type="caution">
    <text evidence="3">The sequence shown here is derived from an EMBL/GenBank/DDBJ whole genome shotgun (WGS) entry which is preliminary data.</text>
</comment>
<dbReference type="EMBL" id="JACGWJ010000003">
    <property type="protein sequence ID" value="KAL0431466.1"/>
    <property type="molecule type" value="Genomic_DNA"/>
</dbReference>
<protein>
    <submittedName>
        <fullName evidence="3">Retrovirus-related Pol polyprotein from transposon TNT 1-94</fullName>
    </submittedName>
</protein>
<name>A0AAW2VQT8_SESRA</name>
<organism evidence="3">
    <name type="scientific">Sesamum radiatum</name>
    <name type="common">Black benniseed</name>
    <dbReference type="NCBI Taxonomy" id="300843"/>
    <lineage>
        <taxon>Eukaryota</taxon>
        <taxon>Viridiplantae</taxon>
        <taxon>Streptophyta</taxon>
        <taxon>Embryophyta</taxon>
        <taxon>Tracheophyta</taxon>
        <taxon>Spermatophyta</taxon>
        <taxon>Magnoliopsida</taxon>
        <taxon>eudicotyledons</taxon>
        <taxon>Gunneridae</taxon>
        <taxon>Pentapetalae</taxon>
        <taxon>asterids</taxon>
        <taxon>lamiids</taxon>
        <taxon>Lamiales</taxon>
        <taxon>Pedaliaceae</taxon>
        <taxon>Sesamum</taxon>
    </lineage>
</organism>